<accession>A0A699IWF4</accession>
<gene>
    <name evidence="1" type="ORF">Tci_563417</name>
</gene>
<dbReference type="AlphaFoldDB" id="A0A699IWF4"/>
<proteinExistence type="predicted"/>
<reference evidence="1" key="1">
    <citation type="journal article" date="2019" name="Sci. Rep.">
        <title>Draft genome of Tanacetum cinerariifolium, the natural source of mosquito coil.</title>
        <authorList>
            <person name="Yamashiro T."/>
            <person name="Shiraishi A."/>
            <person name="Satake H."/>
            <person name="Nakayama K."/>
        </authorList>
    </citation>
    <scope>NUCLEOTIDE SEQUENCE</scope>
</reference>
<name>A0A699IWF4_TANCI</name>
<sequence length="126" mass="14560">MHPSGEIFSLEMKEDLIVYPMRLSLNSLHLWDKAINEEIDDRLVRVGTTASSLEAEQDKLEKKQRLRNHKLKRLYKVGFSARVESSDDEGLGEEDASKQERIIDDLDADEDITLVNNQRIFDSNKD</sequence>
<evidence type="ECO:0000313" key="1">
    <source>
        <dbReference type="EMBL" id="GEZ91444.1"/>
    </source>
</evidence>
<protein>
    <submittedName>
        <fullName evidence="1">Uncharacterized protein</fullName>
    </submittedName>
</protein>
<dbReference type="EMBL" id="BKCJ010341371">
    <property type="protein sequence ID" value="GEZ91444.1"/>
    <property type="molecule type" value="Genomic_DNA"/>
</dbReference>
<organism evidence="1">
    <name type="scientific">Tanacetum cinerariifolium</name>
    <name type="common">Dalmatian daisy</name>
    <name type="synonym">Chrysanthemum cinerariifolium</name>
    <dbReference type="NCBI Taxonomy" id="118510"/>
    <lineage>
        <taxon>Eukaryota</taxon>
        <taxon>Viridiplantae</taxon>
        <taxon>Streptophyta</taxon>
        <taxon>Embryophyta</taxon>
        <taxon>Tracheophyta</taxon>
        <taxon>Spermatophyta</taxon>
        <taxon>Magnoliopsida</taxon>
        <taxon>eudicotyledons</taxon>
        <taxon>Gunneridae</taxon>
        <taxon>Pentapetalae</taxon>
        <taxon>asterids</taxon>
        <taxon>campanulids</taxon>
        <taxon>Asterales</taxon>
        <taxon>Asteraceae</taxon>
        <taxon>Asteroideae</taxon>
        <taxon>Anthemideae</taxon>
        <taxon>Anthemidinae</taxon>
        <taxon>Tanacetum</taxon>
    </lineage>
</organism>
<comment type="caution">
    <text evidence="1">The sequence shown here is derived from an EMBL/GenBank/DDBJ whole genome shotgun (WGS) entry which is preliminary data.</text>
</comment>